<dbReference type="InterPro" id="IPR019619">
    <property type="entry name" value="DUF2490"/>
</dbReference>
<comment type="caution">
    <text evidence="2">The sequence shown here is derived from an EMBL/GenBank/DDBJ whole genome shotgun (WGS) entry which is preliminary data.</text>
</comment>
<reference evidence="2 3" key="1">
    <citation type="submission" date="2020-04" db="EMBL/GenBank/DDBJ databases">
        <title>Flammeovirga sp. SR4, a novel species isolated from seawater.</title>
        <authorList>
            <person name="Wang X."/>
        </authorList>
    </citation>
    <scope>NUCLEOTIDE SEQUENCE [LARGE SCALE GENOMIC DNA]</scope>
    <source>
        <strain evidence="2 3">SR4</strain>
    </source>
</reference>
<gene>
    <name evidence="2" type="ORF">HGP29_07965</name>
</gene>
<dbReference type="Proteomes" id="UP000585050">
    <property type="component" value="Unassembled WGS sequence"/>
</dbReference>
<dbReference type="RefSeq" id="WP_168881838.1">
    <property type="nucleotide sequence ID" value="NZ_JABAIL010000002.1"/>
</dbReference>
<accession>A0A7X8SJ09</accession>
<dbReference type="AlphaFoldDB" id="A0A7X8SJ09"/>
<evidence type="ECO:0000313" key="2">
    <source>
        <dbReference type="EMBL" id="NLR91138.1"/>
    </source>
</evidence>
<organism evidence="2 3">
    <name type="scientific">Flammeovirga agarivorans</name>
    <dbReference type="NCBI Taxonomy" id="2726742"/>
    <lineage>
        <taxon>Bacteria</taxon>
        <taxon>Pseudomonadati</taxon>
        <taxon>Bacteroidota</taxon>
        <taxon>Cytophagia</taxon>
        <taxon>Cytophagales</taxon>
        <taxon>Flammeovirgaceae</taxon>
        <taxon>Flammeovirga</taxon>
    </lineage>
</organism>
<protein>
    <submittedName>
        <fullName evidence="2">DUF2490 domain-containing protein</fullName>
    </submittedName>
</protein>
<feature type="signal peptide" evidence="1">
    <location>
        <begin position="1"/>
        <end position="22"/>
    </location>
</feature>
<keyword evidence="3" id="KW-1185">Reference proteome</keyword>
<evidence type="ECO:0000313" key="3">
    <source>
        <dbReference type="Proteomes" id="UP000585050"/>
    </source>
</evidence>
<dbReference type="EMBL" id="JABAIL010000002">
    <property type="protein sequence ID" value="NLR91138.1"/>
    <property type="molecule type" value="Genomic_DNA"/>
</dbReference>
<dbReference type="Pfam" id="PF10677">
    <property type="entry name" value="DUF2490"/>
    <property type="match status" value="1"/>
</dbReference>
<feature type="chain" id="PRO_5030831743" evidence="1">
    <location>
        <begin position="23"/>
        <end position="235"/>
    </location>
</feature>
<keyword evidence="1" id="KW-0732">Signal</keyword>
<sequence length="235" mass="28215">MKFIKIVLLTFLFVWQHQLVHAQSQGDPRLWLHYFNKAKFNDKWSLSTDGAYLHMFDLTANRLQVRSGLTYKINNNFSVRAGLGYFYVFDPEGENISEIRPMQDFIGKHNLTKDKSFFVKYRFRLEQQIMDIFYEGQNEKDYLNRLRYSIIFRKKFAEKWMAGIGTELFFVLRDKSNDPFTNKNRFIMLINRQVSEKVSLEAQYIREDSFKHQQGSVRYSNILRLAVRHSIDFEK</sequence>
<proteinExistence type="predicted"/>
<name>A0A7X8SJ09_9BACT</name>
<evidence type="ECO:0000256" key="1">
    <source>
        <dbReference type="SAM" id="SignalP"/>
    </source>
</evidence>